<evidence type="ECO:0000313" key="4">
    <source>
        <dbReference type="Proteomes" id="UP000006906"/>
    </source>
</evidence>
<feature type="transmembrane region" description="Helical" evidence="1">
    <location>
        <begin position="67"/>
        <end position="87"/>
    </location>
</feature>
<dbReference type="InParanoid" id="A0A2K3DDY7"/>
<dbReference type="Gramene" id="PNW78752">
    <property type="protein sequence ID" value="PNW78752"/>
    <property type="gene ID" value="CHLRE_09g388912v5"/>
</dbReference>
<dbReference type="KEGG" id="cre:CHLRE_09g388912v5"/>
<reference evidence="3 4" key="1">
    <citation type="journal article" date="2007" name="Science">
        <title>The Chlamydomonas genome reveals the evolution of key animal and plant functions.</title>
        <authorList>
            <person name="Merchant S.S."/>
            <person name="Prochnik S.E."/>
            <person name="Vallon O."/>
            <person name="Harris E.H."/>
            <person name="Karpowicz S.J."/>
            <person name="Witman G.B."/>
            <person name="Terry A."/>
            <person name="Salamov A."/>
            <person name="Fritz-Laylin L.K."/>
            <person name="Marechal-Drouard L."/>
            <person name="Marshall W.F."/>
            <person name="Qu L.H."/>
            <person name="Nelson D.R."/>
            <person name="Sanderfoot A.A."/>
            <person name="Spalding M.H."/>
            <person name="Kapitonov V.V."/>
            <person name="Ren Q."/>
            <person name="Ferris P."/>
            <person name="Lindquist E."/>
            <person name="Shapiro H."/>
            <person name="Lucas S.M."/>
            <person name="Grimwood J."/>
            <person name="Schmutz J."/>
            <person name="Cardol P."/>
            <person name="Cerutti H."/>
            <person name="Chanfreau G."/>
            <person name="Chen C.L."/>
            <person name="Cognat V."/>
            <person name="Croft M.T."/>
            <person name="Dent R."/>
            <person name="Dutcher S."/>
            <person name="Fernandez E."/>
            <person name="Fukuzawa H."/>
            <person name="Gonzalez-Ballester D."/>
            <person name="Gonzalez-Halphen D."/>
            <person name="Hallmann A."/>
            <person name="Hanikenne M."/>
            <person name="Hippler M."/>
            <person name="Inwood W."/>
            <person name="Jabbari K."/>
            <person name="Kalanon M."/>
            <person name="Kuras R."/>
            <person name="Lefebvre P.A."/>
            <person name="Lemaire S.D."/>
            <person name="Lobanov A.V."/>
            <person name="Lohr M."/>
            <person name="Manuell A."/>
            <person name="Meier I."/>
            <person name="Mets L."/>
            <person name="Mittag M."/>
            <person name="Mittelmeier T."/>
            <person name="Moroney J.V."/>
            <person name="Moseley J."/>
            <person name="Napoli C."/>
            <person name="Nedelcu A.M."/>
            <person name="Niyogi K."/>
            <person name="Novoselov S.V."/>
            <person name="Paulsen I.T."/>
            <person name="Pazour G."/>
            <person name="Purton S."/>
            <person name="Ral J.P."/>
            <person name="Riano-Pachon D.M."/>
            <person name="Riekhof W."/>
            <person name="Rymarquis L."/>
            <person name="Schroda M."/>
            <person name="Stern D."/>
            <person name="Umen J."/>
            <person name="Willows R."/>
            <person name="Wilson N."/>
            <person name="Zimmer S.L."/>
            <person name="Allmer J."/>
            <person name="Balk J."/>
            <person name="Bisova K."/>
            <person name="Chen C.J."/>
            <person name="Elias M."/>
            <person name="Gendler K."/>
            <person name="Hauser C."/>
            <person name="Lamb M.R."/>
            <person name="Ledford H."/>
            <person name="Long J.C."/>
            <person name="Minagawa J."/>
            <person name="Page M.D."/>
            <person name="Pan J."/>
            <person name="Pootakham W."/>
            <person name="Roje S."/>
            <person name="Rose A."/>
            <person name="Stahlberg E."/>
            <person name="Terauchi A.M."/>
            <person name="Yang P."/>
            <person name="Ball S."/>
            <person name="Bowler C."/>
            <person name="Dieckmann C.L."/>
            <person name="Gladyshev V.N."/>
            <person name="Green P."/>
            <person name="Jorgensen R."/>
            <person name="Mayfield S."/>
            <person name="Mueller-Roeber B."/>
            <person name="Rajamani S."/>
            <person name="Sayre R.T."/>
            <person name="Brokstein P."/>
            <person name="Dubchak I."/>
            <person name="Goodstein D."/>
            <person name="Hornick L."/>
            <person name="Huang Y.W."/>
            <person name="Jhaveri J."/>
            <person name="Luo Y."/>
            <person name="Martinez D."/>
            <person name="Ngau W.C."/>
            <person name="Otillar B."/>
            <person name="Poliakov A."/>
            <person name="Porter A."/>
            <person name="Szajkowski L."/>
            <person name="Werner G."/>
            <person name="Zhou K."/>
            <person name="Grigoriev I.V."/>
            <person name="Rokhsar D.S."/>
            <person name="Grossman A.R."/>
        </authorList>
    </citation>
    <scope>NUCLEOTIDE SEQUENCE [LARGE SCALE GENOMIC DNA]</scope>
    <source>
        <strain evidence="4">CC-503</strain>
    </source>
</reference>
<keyword evidence="1" id="KW-0472">Membrane</keyword>
<dbReference type="EMBL" id="CM008970">
    <property type="protein sequence ID" value="PNW78752.1"/>
    <property type="molecule type" value="Genomic_DNA"/>
</dbReference>
<keyword evidence="1" id="KW-0812">Transmembrane</keyword>
<feature type="signal peptide" evidence="2">
    <location>
        <begin position="1"/>
        <end position="19"/>
    </location>
</feature>
<dbReference type="AlphaFoldDB" id="A0A2K3DDY7"/>
<evidence type="ECO:0000313" key="3">
    <source>
        <dbReference type="EMBL" id="PNW78752.1"/>
    </source>
</evidence>
<name>A0A2K3DDY7_CHLRE</name>
<keyword evidence="4" id="KW-1185">Reference proteome</keyword>
<gene>
    <name evidence="3" type="ORF">CHLRE_09g388912v5</name>
</gene>
<keyword evidence="1" id="KW-1133">Transmembrane helix</keyword>
<evidence type="ECO:0008006" key="5">
    <source>
        <dbReference type="Google" id="ProtNLM"/>
    </source>
</evidence>
<sequence length="97" mass="9296">MVAAWALVAVGLLAVLSNATSLESYLGSGGAGRPPVGGVVGALLVAVGGWGALAATNTTGGLVSRDAVLRALGTILVAAALFISAQGGRQVASPVEL</sequence>
<accession>A0A2K3DDY7</accession>
<feature type="transmembrane region" description="Helical" evidence="1">
    <location>
        <begin position="35"/>
        <end position="55"/>
    </location>
</feature>
<feature type="chain" id="PRO_5014373410" description="Integral membrane protein" evidence="2">
    <location>
        <begin position="20"/>
        <end position="97"/>
    </location>
</feature>
<protein>
    <recommendedName>
        <fullName evidence="5">Integral membrane protein</fullName>
    </recommendedName>
</protein>
<dbReference type="GeneID" id="5720600"/>
<keyword evidence="2" id="KW-0732">Signal</keyword>
<evidence type="ECO:0000256" key="1">
    <source>
        <dbReference type="SAM" id="Phobius"/>
    </source>
</evidence>
<dbReference type="Proteomes" id="UP000006906">
    <property type="component" value="Chromosome 9"/>
</dbReference>
<evidence type="ECO:0000256" key="2">
    <source>
        <dbReference type="SAM" id="SignalP"/>
    </source>
</evidence>
<proteinExistence type="predicted"/>
<dbReference type="RefSeq" id="XP_042921104.1">
    <property type="nucleotide sequence ID" value="XM_043065490.1"/>
</dbReference>
<organism evidence="3 4">
    <name type="scientific">Chlamydomonas reinhardtii</name>
    <name type="common">Chlamydomonas smithii</name>
    <dbReference type="NCBI Taxonomy" id="3055"/>
    <lineage>
        <taxon>Eukaryota</taxon>
        <taxon>Viridiplantae</taxon>
        <taxon>Chlorophyta</taxon>
        <taxon>core chlorophytes</taxon>
        <taxon>Chlorophyceae</taxon>
        <taxon>CS clade</taxon>
        <taxon>Chlamydomonadales</taxon>
        <taxon>Chlamydomonadaceae</taxon>
        <taxon>Chlamydomonas</taxon>
    </lineage>
</organism>